<dbReference type="PATRIC" id="fig|1008153.3.peg.563"/>
<sequence>MSDEEIYAARLELVDFLIEALWDTPSEEFVGTLLSGEIRTPEGVDEDLDTGFEKLRAFIEENEGRDVAAVQQELNREYTRVFVGPRPPVMAHESYYREDMDFLGTGKAEVEASYGAAGWNLPEEYPEEGDFVAVELAFLRHLIERQRRGAEEAFGYERVFLEEHMTRWIDDCAGDIIEYADSEFYEAVGHLLAGVVEFEGELAGQMA</sequence>
<dbReference type="Gene3D" id="1.10.3480.10">
    <property type="entry name" value="TorD-like"/>
    <property type="match status" value="1"/>
</dbReference>
<accession>A0A151AJP4</accession>
<organism evidence="2 3">
    <name type="scientific">Halalkalicoccus paucihalophilus</name>
    <dbReference type="NCBI Taxonomy" id="1008153"/>
    <lineage>
        <taxon>Archaea</taxon>
        <taxon>Methanobacteriati</taxon>
        <taxon>Methanobacteriota</taxon>
        <taxon>Stenosarchaea group</taxon>
        <taxon>Halobacteria</taxon>
        <taxon>Halobacteriales</taxon>
        <taxon>Halococcaceae</taxon>
        <taxon>Halalkalicoccus</taxon>
    </lineage>
</organism>
<dbReference type="InterPro" id="IPR036411">
    <property type="entry name" value="TorD-like_sf"/>
</dbReference>
<proteinExistence type="predicted"/>
<dbReference type="InterPro" id="IPR050289">
    <property type="entry name" value="TorD/DmsD_chaperones"/>
</dbReference>
<dbReference type="Proteomes" id="UP000075321">
    <property type="component" value="Unassembled WGS sequence"/>
</dbReference>
<protein>
    <submittedName>
        <fullName evidence="2">Chaperone protein TorD</fullName>
    </submittedName>
</protein>
<dbReference type="EMBL" id="LTAZ01000001">
    <property type="protein sequence ID" value="KYH27888.1"/>
    <property type="molecule type" value="Genomic_DNA"/>
</dbReference>
<keyword evidence="3" id="KW-1185">Reference proteome</keyword>
<comment type="caution">
    <text evidence="2">The sequence shown here is derived from an EMBL/GenBank/DDBJ whole genome shotgun (WGS) entry which is preliminary data.</text>
</comment>
<evidence type="ECO:0000313" key="2">
    <source>
        <dbReference type="EMBL" id="KYH27888.1"/>
    </source>
</evidence>
<dbReference type="SUPFAM" id="SSF89155">
    <property type="entry name" value="TorD-like"/>
    <property type="match status" value="1"/>
</dbReference>
<dbReference type="OrthoDB" id="320758at2157"/>
<dbReference type="Pfam" id="PF02613">
    <property type="entry name" value="Nitrate_red_del"/>
    <property type="match status" value="1"/>
</dbReference>
<dbReference type="PANTHER" id="PTHR34227">
    <property type="entry name" value="CHAPERONE PROTEIN YCDY"/>
    <property type="match status" value="1"/>
</dbReference>
<gene>
    <name evidence="2" type="primary">torD</name>
    <name evidence="2" type="ORF">HAPAU_05630</name>
</gene>
<reference evidence="2 3" key="1">
    <citation type="submission" date="2016-02" db="EMBL/GenBank/DDBJ databases">
        <title>Genome sequence of Halalkalicoccus paucihalophilus DSM 24557.</title>
        <authorList>
            <person name="Poehlein A."/>
            <person name="Daniel R."/>
        </authorList>
    </citation>
    <scope>NUCLEOTIDE SEQUENCE [LARGE SCALE GENOMIC DNA]</scope>
    <source>
        <strain evidence="2 3">DSM 24557</strain>
    </source>
</reference>
<dbReference type="AlphaFoldDB" id="A0A151AJP4"/>
<evidence type="ECO:0000313" key="3">
    <source>
        <dbReference type="Proteomes" id="UP000075321"/>
    </source>
</evidence>
<dbReference type="PANTHER" id="PTHR34227:SF1">
    <property type="entry name" value="DIMETHYL SULFOXIDE REDUCTASE CHAPERONE-RELATED"/>
    <property type="match status" value="1"/>
</dbReference>
<dbReference type="RefSeq" id="WP_066379204.1">
    <property type="nucleotide sequence ID" value="NZ_LTAZ01000001.1"/>
</dbReference>
<dbReference type="InterPro" id="IPR020945">
    <property type="entry name" value="DMSO/NO3_reduct_chaperone"/>
</dbReference>
<name>A0A151AJP4_9EURY</name>
<keyword evidence="1" id="KW-0143">Chaperone</keyword>
<evidence type="ECO:0000256" key="1">
    <source>
        <dbReference type="ARBA" id="ARBA00023186"/>
    </source>
</evidence>